<reference evidence="1" key="2">
    <citation type="submission" date="2020-11" db="EMBL/GenBank/DDBJ databases">
        <authorList>
            <person name="McCartney M.A."/>
            <person name="Auch B."/>
            <person name="Kono T."/>
            <person name="Mallez S."/>
            <person name="Becker A."/>
            <person name="Gohl D.M."/>
            <person name="Silverstein K.A.T."/>
            <person name="Koren S."/>
            <person name="Bechman K.B."/>
            <person name="Herman A."/>
            <person name="Abrahante J.E."/>
            <person name="Garbe J."/>
        </authorList>
    </citation>
    <scope>NUCLEOTIDE SEQUENCE</scope>
    <source>
        <strain evidence="1">Duluth1</strain>
        <tissue evidence="1">Whole animal</tissue>
    </source>
</reference>
<evidence type="ECO:0000313" key="2">
    <source>
        <dbReference type="Proteomes" id="UP000828390"/>
    </source>
</evidence>
<dbReference type="EMBL" id="JAIWYP010000006">
    <property type="protein sequence ID" value="KAH3805094.1"/>
    <property type="molecule type" value="Genomic_DNA"/>
</dbReference>
<proteinExistence type="predicted"/>
<sequence>MTKIRQCDSAIVRWRQCDNSMMTVRQYDGDSEIVRWRQFDNTMTTVRYRDSTGKLQSAVTANCMCYVLIWIQKLVVTYTLYLYFVGNQYILCAKPLHEATCNFLRNKAFD</sequence>
<gene>
    <name evidence="1" type="ORF">DPMN_133390</name>
</gene>
<comment type="caution">
    <text evidence="1">The sequence shown here is derived from an EMBL/GenBank/DDBJ whole genome shotgun (WGS) entry which is preliminary data.</text>
</comment>
<dbReference type="AlphaFoldDB" id="A0A9D4FWX0"/>
<dbReference type="Proteomes" id="UP000828390">
    <property type="component" value="Unassembled WGS sequence"/>
</dbReference>
<accession>A0A9D4FWX0</accession>
<evidence type="ECO:0000313" key="1">
    <source>
        <dbReference type="EMBL" id="KAH3805094.1"/>
    </source>
</evidence>
<organism evidence="1 2">
    <name type="scientific">Dreissena polymorpha</name>
    <name type="common">Zebra mussel</name>
    <name type="synonym">Mytilus polymorpha</name>
    <dbReference type="NCBI Taxonomy" id="45954"/>
    <lineage>
        <taxon>Eukaryota</taxon>
        <taxon>Metazoa</taxon>
        <taxon>Spiralia</taxon>
        <taxon>Lophotrochozoa</taxon>
        <taxon>Mollusca</taxon>
        <taxon>Bivalvia</taxon>
        <taxon>Autobranchia</taxon>
        <taxon>Heteroconchia</taxon>
        <taxon>Euheterodonta</taxon>
        <taxon>Imparidentia</taxon>
        <taxon>Neoheterodontei</taxon>
        <taxon>Myida</taxon>
        <taxon>Dreissenoidea</taxon>
        <taxon>Dreissenidae</taxon>
        <taxon>Dreissena</taxon>
    </lineage>
</organism>
<keyword evidence="2" id="KW-1185">Reference proteome</keyword>
<reference evidence="1" key="1">
    <citation type="journal article" date="2019" name="bioRxiv">
        <title>The Genome of the Zebra Mussel, Dreissena polymorpha: A Resource for Invasive Species Research.</title>
        <authorList>
            <person name="McCartney M.A."/>
            <person name="Auch B."/>
            <person name="Kono T."/>
            <person name="Mallez S."/>
            <person name="Zhang Y."/>
            <person name="Obille A."/>
            <person name="Becker A."/>
            <person name="Abrahante J.E."/>
            <person name="Garbe J."/>
            <person name="Badalamenti J.P."/>
            <person name="Herman A."/>
            <person name="Mangelson H."/>
            <person name="Liachko I."/>
            <person name="Sullivan S."/>
            <person name="Sone E.D."/>
            <person name="Koren S."/>
            <person name="Silverstein K.A.T."/>
            <person name="Beckman K.B."/>
            <person name="Gohl D.M."/>
        </authorList>
    </citation>
    <scope>NUCLEOTIDE SEQUENCE</scope>
    <source>
        <strain evidence="1">Duluth1</strain>
        <tissue evidence="1">Whole animal</tissue>
    </source>
</reference>
<name>A0A9D4FWX0_DREPO</name>
<protein>
    <submittedName>
        <fullName evidence="1">Uncharacterized protein</fullName>
    </submittedName>
</protein>